<dbReference type="AlphaFoldDB" id="A0A915IRM9"/>
<evidence type="ECO:0000313" key="3">
    <source>
        <dbReference type="WBParaSite" id="nRc.2.0.1.t16858-RA"/>
    </source>
</evidence>
<evidence type="ECO:0000313" key="2">
    <source>
        <dbReference type="Proteomes" id="UP000887565"/>
    </source>
</evidence>
<feature type="transmembrane region" description="Helical" evidence="1">
    <location>
        <begin position="25"/>
        <end position="48"/>
    </location>
</feature>
<proteinExistence type="predicted"/>
<sequence length="105" mass="11961">MKNMRIISLNGQRFLSRTFRRHRDFGASMSSIFATIFASFIITCLLPAQMISHPIKIKLFPGEIQRYQGRSGPGANMLIYLTYGETQLTITKYNKISDGKRGRKG</sequence>
<dbReference type="WBParaSite" id="nRc.2.0.1.t16858-RA">
    <property type="protein sequence ID" value="nRc.2.0.1.t16858-RA"/>
    <property type="gene ID" value="nRc.2.0.1.g16858"/>
</dbReference>
<keyword evidence="2" id="KW-1185">Reference proteome</keyword>
<name>A0A915IRM9_ROMCU</name>
<dbReference type="Proteomes" id="UP000887565">
    <property type="component" value="Unplaced"/>
</dbReference>
<keyword evidence="1" id="KW-0472">Membrane</keyword>
<keyword evidence="1" id="KW-1133">Transmembrane helix</keyword>
<protein>
    <submittedName>
        <fullName evidence="3">Uncharacterized protein</fullName>
    </submittedName>
</protein>
<evidence type="ECO:0000256" key="1">
    <source>
        <dbReference type="SAM" id="Phobius"/>
    </source>
</evidence>
<accession>A0A915IRM9</accession>
<organism evidence="2 3">
    <name type="scientific">Romanomermis culicivorax</name>
    <name type="common">Nematode worm</name>
    <dbReference type="NCBI Taxonomy" id="13658"/>
    <lineage>
        <taxon>Eukaryota</taxon>
        <taxon>Metazoa</taxon>
        <taxon>Ecdysozoa</taxon>
        <taxon>Nematoda</taxon>
        <taxon>Enoplea</taxon>
        <taxon>Dorylaimia</taxon>
        <taxon>Mermithida</taxon>
        <taxon>Mermithoidea</taxon>
        <taxon>Mermithidae</taxon>
        <taxon>Romanomermis</taxon>
    </lineage>
</organism>
<keyword evidence="1" id="KW-0812">Transmembrane</keyword>
<reference evidence="3" key="1">
    <citation type="submission" date="2022-11" db="UniProtKB">
        <authorList>
            <consortium name="WormBaseParasite"/>
        </authorList>
    </citation>
    <scope>IDENTIFICATION</scope>
</reference>